<dbReference type="InterPro" id="IPR006447">
    <property type="entry name" value="Myb_dom_plants"/>
</dbReference>
<dbReference type="InterPro" id="IPR009057">
    <property type="entry name" value="Homeodomain-like_sf"/>
</dbReference>
<evidence type="ECO:0000256" key="4">
    <source>
        <dbReference type="ARBA" id="ARBA00023242"/>
    </source>
</evidence>
<gene>
    <name evidence="7" type="ORF">HID58_011186</name>
</gene>
<dbReference type="Proteomes" id="UP000824890">
    <property type="component" value="Unassembled WGS sequence"/>
</dbReference>
<dbReference type="PANTHER" id="PTHR31442">
    <property type="entry name" value="HOMEODOMAIN-LIKE SUPERFAMILY PROTEIN-RELATED"/>
    <property type="match status" value="1"/>
</dbReference>
<keyword evidence="8" id="KW-1185">Reference proteome</keyword>
<keyword evidence="4" id="KW-0539">Nucleus</keyword>
<feature type="non-terminal residue" evidence="7">
    <location>
        <position position="179"/>
    </location>
</feature>
<dbReference type="EMBL" id="JAGKQM010000003">
    <property type="protein sequence ID" value="KAH0934069.1"/>
    <property type="molecule type" value="Genomic_DNA"/>
</dbReference>
<keyword evidence="2" id="KW-0805">Transcription regulation</keyword>
<dbReference type="PANTHER" id="PTHR31442:SF29">
    <property type="entry name" value="HOMEODOMAIN-LIKE SUPERFAMILY PROTEIN"/>
    <property type="match status" value="1"/>
</dbReference>
<evidence type="ECO:0000256" key="2">
    <source>
        <dbReference type="ARBA" id="ARBA00023015"/>
    </source>
</evidence>
<dbReference type="SUPFAM" id="SSF46689">
    <property type="entry name" value="Homeodomain-like"/>
    <property type="match status" value="1"/>
</dbReference>
<dbReference type="Gene3D" id="1.10.10.60">
    <property type="entry name" value="Homeodomain-like"/>
    <property type="match status" value="1"/>
</dbReference>
<sequence>MQSTNDCLFSPVMTMSSKLSGNMSSQVGGTTSSVNKLSSPFGITGGSTTSFVSPCGGIGSPNQSSMVGRGREEPPTMLTSSIKKKSKPILNGRTWRSRVANNVHFIRIMREYDSNWFAGWEKELPSQLQLPSSQANSRVVWSQQLHERFLDAVEHLGINHAVPKRIMEFMDVDGLTRVE</sequence>
<evidence type="ECO:0000256" key="5">
    <source>
        <dbReference type="SAM" id="MobiDB-lite"/>
    </source>
</evidence>
<dbReference type="NCBIfam" id="TIGR01557">
    <property type="entry name" value="myb_SHAQKYF"/>
    <property type="match status" value="1"/>
</dbReference>
<evidence type="ECO:0000256" key="1">
    <source>
        <dbReference type="ARBA" id="ARBA00004123"/>
    </source>
</evidence>
<keyword evidence="3" id="KW-0804">Transcription</keyword>
<protein>
    <recommendedName>
        <fullName evidence="6">HTH myb-type domain-containing protein</fullName>
    </recommendedName>
</protein>
<dbReference type="InterPro" id="IPR017930">
    <property type="entry name" value="Myb_dom"/>
</dbReference>
<feature type="domain" description="HTH myb-type" evidence="6">
    <location>
        <begin position="138"/>
        <end position="179"/>
    </location>
</feature>
<feature type="region of interest" description="Disordered" evidence="5">
    <location>
        <begin position="52"/>
        <end position="77"/>
    </location>
</feature>
<evidence type="ECO:0000313" key="8">
    <source>
        <dbReference type="Proteomes" id="UP000824890"/>
    </source>
</evidence>
<evidence type="ECO:0000313" key="7">
    <source>
        <dbReference type="EMBL" id="KAH0934069.1"/>
    </source>
</evidence>
<evidence type="ECO:0000259" key="6">
    <source>
        <dbReference type="PROSITE" id="PS51294"/>
    </source>
</evidence>
<dbReference type="InterPro" id="IPR044841">
    <property type="entry name" value="LUX/BOA-like"/>
</dbReference>
<comment type="caution">
    <text evidence="7">The sequence shown here is derived from an EMBL/GenBank/DDBJ whole genome shotgun (WGS) entry which is preliminary data.</text>
</comment>
<name>A0ABQ8DXI4_BRANA</name>
<dbReference type="PROSITE" id="PS51294">
    <property type="entry name" value="HTH_MYB"/>
    <property type="match status" value="1"/>
</dbReference>
<reference evidence="7 8" key="1">
    <citation type="submission" date="2021-05" db="EMBL/GenBank/DDBJ databases">
        <title>Genome Assembly of Synthetic Allotetraploid Brassica napus Reveals Homoeologous Exchanges between Subgenomes.</title>
        <authorList>
            <person name="Davis J.T."/>
        </authorList>
    </citation>
    <scope>NUCLEOTIDE SEQUENCE [LARGE SCALE GENOMIC DNA]</scope>
    <source>
        <strain evidence="8">cv. Da-Ae</strain>
        <tissue evidence="7">Seedling</tissue>
    </source>
</reference>
<comment type="subcellular location">
    <subcellularLocation>
        <location evidence="1">Nucleus</location>
    </subcellularLocation>
</comment>
<accession>A0ABQ8DXI4</accession>
<proteinExistence type="predicted"/>
<evidence type="ECO:0000256" key="3">
    <source>
        <dbReference type="ARBA" id="ARBA00023163"/>
    </source>
</evidence>
<organism evidence="7 8">
    <name type="scientific">Brassica napus</name>
    <name type="common">Rape</name>
    <dbReference type="NCBI Taxonomy" id="3708"/>
    <lineage>
        <taxon>Eukaryota</taxon>
        <taxon>Viridiplantae</taxon>
        <taxon>Streptophyta</taxon>
        <taxon>Embryophyta</taxon>
        <taxon>Tracheophyta</taxon>
        <taxon>Spermatophyta</taxon>
        <taxon>Magnoliopsida</taxon>
        <taxon>eudicotyledons</taxon>
        <taxon>Gunneridae</taxon>
        <taxon>Pentapetalae</taxon>
        <taxon>rosids</taxon>
        <taxon>malvids</taxon>
        <taxon>Brassicales</taxon>
        <taxon>Brassicaceae</taxon>
        <taxon>Brassiceae</taxon>
        <taxon>Brassica</taxon>
    </lineage>
</organism>